<keyword evidence="4" id="KW-1185">Reference proteome</keyword>
<keyword evidence="2" id="KW-1133">Transmembrane helix</keyword>
<feature type="region of interest" description="Disordered" evidence="1">
    <location>
        <begin position="22"/>
        <end position="42"/>
    </location>
</feature>
<protein>
    <recommendedName>
        <fullName evidence="5">Peroxin 26</fullName>
    </recommendedName>
</protein>
<evidence type="ECO:0000313" key="4">
    <source>
        <dbReference type="Proteomes" id="UP001302676"/>
    </source>
</evidence>
<feature type="compositionally biased region" description="Low complexity" evidence="1">
    <location>
        <begin position="89"/>
        <end position="99"/>
    </location>
</feature>
<dbReference type="GeneID" id="87818602"/>
<organism evidence="3 4">
    <name type="scientific">Dichotomopilus funicola</name>
    <dbReference type="NCBI Taxonomy" id="1934379"/>
    <lineage>
        <taxon>Eukaryota</taxon>
        <taxon>Fungi</taxon>
        <taxon>Dikarya</taxon>
        <taxon>Ascomycota</taxon>
        <taxon>Pezizomycotina</taxon>
        <taxon>Sordariomycetes</taxon>
        <taxon>Sordariomycetidae</taxon>
        <taxon>Sordariales</taxon>
        <taxon>Chaetomiaceae</taxon>
        <taxon>Dichotomopilus</taxon>
    </lineage>
</organism>
<accession>A0AAN6UW69</accession>
<evidence type="ECO:0000256" key="2">
    <source>
        <dbReference type="SAM" id="Phobius"/>
    </source>
</evidence>
<gene>
    <name evidence="3" type="ORF">C8A04DRAFT_32141</name>
</gene>
<feature type="compositionally biased region" description="Low complexity" evidence="1">
    <location>
        <begin position="360"/>
        <end position="370"/>
    </location>
</feature>
<dbReference type="AlphaFoldDB" id="A0AAN6UW69"/>
<proteinExistence type="predicted"/>
<reference evidence="3" key="1">
    <citation type="journal article" date="2023" name="Mol. Phylogenet. Evol.">
        <title>Genome-scale phylogeny and comparative genomics of the fungal order Sordariales.</title>
        <authorList>
            <person name="Hensen N."/>
            <person name="Bonometti L."/>
            <person name="Westerberg I."/>
            <person name="Brannstrom I.O."/>
            <person name="Guillou S."/>
            <person name="Cros-Aarteil S."/>
            <person name="Calhoun S."/>
            <person name="Haridas S."/>
            <person name="Kuo A."/>
            <person name="Mondo S."/>
            <person name="Pangilinan J."/>
            <person name="Riley R."/>
            <person name="LaButti K."/>
            <person name="Andreopoulos B."/>
            <person name="Lipzen A."/>
            <person name="Chen C."/>
            <person name="Yan M."/>
            <person name="Daum C."/>
            <person name="Ng V."/>
            <person name="Clum A."/>
            <person name="Steindorff A."/>
            <person name="Ohm R.A."/>
            <person name="Martin F."/>
            <person name="Silar P."/>
            <person name="Natvig D.O."/>
            <person name="Lalanne C."/>
            <person name="Gautier V."/>
            <person name="Ament-Velasquez S.L."/>
            <person name="Kruys A."/>
            <person name="Hutchinson M.I."/>
            <person name="Powell A.J."/>
            <person name="Barry K."/>
            <person name="Miller A.N."/>
            <person name="Grigoriev I.V."/>
            <person name="Debuchy R."/>
            <person name="Gladieux P."/>
            <person name="Hiltunen Thoren M."/>
            <person name="Johannesson H."/>
        </authorList>
    </citation>
    <scope>NUCLEOTIDE SEQUENCE</scope>
    <source>
        <strain evidence="3">CBS 141.50</strain>
    </source>
</reference>
<evidence type="ECO:0008006" key="5">
    <source>
        <dbReference type="Google" id="ProtNLM"/>
    </source>
</evidence>
<dbReference type="EMBL" id="MU853634">
    <property type="protein sequence ID" value="KAK4140327.1"/>
    <property type="molecule type" value="Genomic_DNA"/>
</dbReference>
<dbReference type="RefSeq" id="XP_062633698.1">
    <property type="nucleotide sequence ID" value="XM_062781989.1"/>
</dbReference>
<feature type="region of interest" description="Disordered" evidence="1">
    <location>
        <begin position="207"/>
        <end position="239"/>
    </location>
</feature>
<feature type="region of interest" description="Disordered" evidence="1">
    <location>
        <begin position="328"/>
        <end position="421"/>
    </location>
</feature>
<evidence type="ECO:0000256" key="1">
    <source>
        <dbReference type="SAM" id="MobiDB-lite"/>
    </source>
</evidence>
<feature type="compositionally biased region" description="Basic and acidic residues" evidence="1">
    <location>
        <begin position="208"/>
        <end position="217"/>
    </location>
</feature>
<dbReference type="Proteomes" id="UP001302676">
    <property type="component" value="Unassembled WGS sequence"/>
</dbReference>
<feature type="transmembrane region" description="Helical" evidence="2">
    <location>
        <begin position="454"/>
        <end position="471"/>
    </location>
</feature>
<feature type="compositionally biased region" description="Basic and acidic residues" evidence="1">
    <location>
        <begin position="328"/>
        <end position="357"/>
    </location>
</feature>
<sequence length="503" mass="55560">MASNRTSYLAADGLSQARGLSSSITSLSSSPSTRHPSSSHISKTYRQASTLFLTRRLPEALSTVLPLVTPPQSPNDGSDDRASNASGSTATVTPTEPAPVIRASRSSRVKVWSLYLTVLNAIAELEPDDGKDAFGAQEWRTLCYKVRSGDIWEEVIRNGYHGVEGDVDAEVVINLATLLLAHSKTQALNQKRLENYLAAARTPNLDIPADRFSESPRRYASPGKQQTPRRPAPSGADTPRDLAARVKLLELYTLHVLPRNNEWEYAREFINVSPVLDDERREAFLQALDTLHDEQAEAERREEEERAQREEAIRRDIEEARRLRAENEAREKKRLEEERVRRETAERNAKKEKEKQKLTASSSSASSLSSPTEGDFGLDKTPPTTPALKKTTRTGSSSSSVRSKRPLPRQGGAGNSSSSAVVAPPTLISRATTVLGNLSKLVDEVARAFQTNPYVLLRMLAFVIGLLLLVSRKKVRERLVRIIGVSWNKIKATAGMGTKVSYI</sequence>
<reference evidence="3" key="2">
    <citation type="submission" date="2023-05" db="EMBL/GenBank/DDBJ databases">
        <authorList>
            <consortium name="Lawrence Berkeley National Laboratory"/>
            <person name="Steindorff A."/>
            <person name="Hensen N."/>
            <person name="Bonometti L."/>
            <person name="Westerberg I."/>
            <person name="Brannstrom I.O."/>
            <person name="Guillou S."/>
            <person name="Cros-Aarteil S."/>
            <person name="Calhoun S."/>
            <person name="Haridas S."/>
            <person name="Kuo A."/>
            <person name="Mondo S."/>
            <person name="Pangilinan J."/>
            <person name="Riley R."/>
            <person name="Labutti K."/>
            <person name="Andreopoulos B."/>
            <person name="Lipzen A."/>
            <person name="Chen C."/>
            <person name="Yanf M."/>
            <person name="Daum C."/>
            <person name="Ng V."/>
            <person name="Clum A."/>
            <person name="Ohm R."/>
            <person name="Martin F."/>
            <person name="Silar P."/>
            <person name="Natvig D."/>
            <person name="Lalanne C."/>
            <person name="Gautier V."/>
            <person name="Ament-Velasquez S.L."/>
            <person name="Kruys A."/>
            <person name="Hutchinson M.I."/>
            <person name="Powell A.J."/>
            <person name="Barry K."/>
            <person name="Miller A.N."/>
            <person name="Grigoriev I.V."/>
            <person name="Debuchy R."/>
            <person name="Gladieux P."/>
            <person name="Thoren M.H."/>
            <person name="Johannesson H."/>
        </authorList>
    </citation>
    <scope>NUCLEOTIDE SEQUENCE</scope>
    <source>
        <strain evidence="3">CBS 141.50</strain>
    </source>
</reference>
<feature type="region of interest" description="Disordered" evidence="1">
    <location>
        <begin position="66"/>
        <end position="99"/>
    </location>
</feature>
<keyword evidence="2" id="KW-0472">Membrane</keyword>
<keyword evidence="2" id="KW-0812">Transmembrane</keyword>
<evidence type="ECO:0000313" key="3">
    <source>
        <dbReference type="EMBL" id="KAK4140327.1"/>
    </source>
</evidence>
<feature type="compositionally biased region" description="Low complexity" evidence="1">
    <location>
        <begin position="380"/>
        <end position="401"/>
    </location>
</feature>
<name>A0AAN6UW69_9PEZI</name>
<comment type="caution">
    <text evidence="3">The sequence shown here is derived from an EMBL/GenBank/DDBJ whole genome shotgun (WGS) entry which is preliminary data.</text>
</comment>